<proteinExistence type="predicted"/>
<dbReference type="KEGG" id="mmab:HQ865_10070"/>
<evidence type="ECO:0000259" key="8">
    <source>
        <dbReference type="Pfam" id="PF12704"/>
    </source>
</evidence>
<feature type="transmembrane region" description="Helical" evidence="6">
    <location>
        <begin position="752"/>
        <end position="774"/>
    </location>
</feature>
<gene>
    <name evidence="9" type="ORF">HQ865_10070</name>
</gene>
<evidence type="ECO:0000259" key="7">
    <source>
        <dbReference type="Pfam" id="PF02687"/>
    </source>
</evidence>
<feature type="domain" description="ABC3 transporter permease C-terminal" evidence="7">
    <location>
        <begin position="287"/>
        <end position="400"/>
    </location>
</feature>
<evidence type="ECO:0000313" key="10">
    <source>
        <dbReference type="Proteomes" id="UP000505355"/>
    </source>
</evidence>
<evidence type="ECO:0000256" key="6">
    <source>
        <dbReference type="SAM" id="Phobius"/>
    </source>
</evidence>
<feature type="transmembrane region" description="Helical" evidence="6">
    <location>
        <begin position="281"/>
        <end position="306"/>
    </location>
</feature>
<evidence type="ECO:0000313" key="9">
    <source>
        <dbReference type="EMBL" id="QKJ30089.1"/>
    </source>
</evidence>
<keyword evidence="5 6" id="KW-0472">Membrane</keyword>
<feature type="transmembrane region" description="Helical" evidence="6">
    <location>
        <begin position="327"/>
        <end position="355"/>
    </location>
</feature>
<dbReference type="Pfam" id="PF02687">
    <property type="entry name" value="FtsX"/>
    <property type="match status" value="2"/>
</dbReference>
<dbReference type="InterPro" id="IPR050250">
    <property type="entry name" value="Macrolide_Exporter_MacB"/>
</dbReference>
<keyword evidence="10" id="KW-1185">Reference proteome</keyword>
<feature type="transmembrane region" description="Helical" evidence="6">
    <location>
        <begin position="668"/>
        <end position="691"/>
    </location>
</feature>
<feature type="domain" description="MacB-like periplasmic core" evidence="8">
    <location>
        <begin position="430"/>
        <end position="625"/>
    </location>
</feature>
<dbReference type="InterPro" id="IPR025857">
    <property type="entry name" value="MacB_PCD"/>
</dbReference>
<feature type="domain" description="MacB-like periplasmic core" evidence="8">
    <location>
        <begin position="20"/>
        <end position="233"/>
    </location>
</feature>
<organism evidence="9 10">
    <name type="scientific">Mucilaginibacter mali</name>
    <dbReference type="NCBI Taxonomy" id="2740462"/>
    <lineage>
        <taxon>Bacteria</taxon>
        <taxon>Pseudomonadati</taxon>
        <taxon>Bacteroidota</taxon>
        <taxon>Sphingobacteriia</taxon>
        <taxon>Sphingobacteriales</taxon>
        <taxon>Sphingobacteriaceae</taxon>
        <taxon>Mucilaginibacter</taxon>
    </lineage>
</organism>
<feature type="transmembrane region" description="Helical" evidence="6">
    <location>
        <begin position="712"/>
        <end position="732"/>
    </location>
</feature>
<sequence>MIKNYIKIAWRNLYKRKAFSLIHILGLTIGITVCMMIFLYIMNEFSVDKYHKNGKQIYRVMRYFDKQKMSVPYVSGPYAPALLNDFPNDIKSAVRVQVNNYLVSFDDKAFSERKVYDVDPGFFTLFSYPLLKGNPADVLVNPNSIVLTEKTAKKYFGTPENAMGKVVQLDKGMRVKVTGIAKNLPSNTHLDFDMVIPITHNINNDGFKRWVNNSMFVYVLLNEHTDTKHLESQFGPFMEKYMGDDMKKFGFKFTLSLTPLTDIYFEPHGAFDNVRHGDKTVVYIFISIAILIMLIACINFTNLATIRAVERSKEVGLRKVMGALRDHLVMQFIGESLLLTLISCVLSLGLLLLLMPYYNQLLGYSLTVSWNALPIYLFLVGVILVVGFLAGSYPAFFLSAFSPVQALKGKLKLGKGGTLFRESLVVVQFSISVLLIIGTIVIMNQMSYVKNKQMGYDKEQVLVIPIDNNDIYNHRNTFKTMLQNNSSIASVSMMSGEPGGFFDIFVFDAEGQREPFRPRTEFADFDYVKTLGLKIIAGRNFSSEFKTDTAQSVLINRTAATKLGFTPEQAVGKWVQNKFRDSIKRRVVGVLEDFNFLSLKENMDALVVSPAEDNRVVVIKLKAGQLNQGIAAVKSAYRSVAPVYPCEYTFLDQKFGDMYKADIRQQTILSIFSGLAIFIACLGLFGLASFTAAKRTKEIGVRKVLGSSVPNVVLLLAKDLLKPVLIATLIAMPLGYYCMHQWLQSFAYKVDISWWIFVLAAALTGIIAFVTIGYQSLKAAMANPIKSLRSE</sequence>
<dbReference type="RefSeq" id="WP_173414779.1">
    <property type="nucleotide sequence ID" value="NZ_CP054139.1"/>
</dbReference>
<keyword evidence="2" id="KW-1003">Cell membrane</keyword>
<accession>A0A7D4QSK4</accession>
<evidence type="ECO:0000256" key="3">
    <source>
        <dbReference type="ARBA" id="ARBA00022692"/>
    </source>
</evidence>
<dbReference type="Proteomes" id="UP000505355">
    <property type="component" value="Chromosome"/>
</dbReference>
<keyword evidence="3 6" id="KW-0812">Transmembrane</keyword>
<evidence type="ECO:0000256" key="1">
    <source>
        <dbReference type="ARBA" id="ARBA00004651"/>
    </source>
</evidence>
<dbReference type="InterPro" id="IPR003838">
    <property type="entry name" value="ABC3_permease_C"/>
</dbReference>
<dbReference type="Pfam" id="PF12704">
    <property type="entry name" value="MacB_PCD"/>
    <property type="match status" value="2"/>
</dbReference>
<protein>
    <submittedName>
        <fullName evidence="9">ABC transporter permease</fullName>
    </submittedName>
</protein>
<feature type="domain" description="ABC3 transporter permease C-terminal" evidence="7">
    <location>
        <begin position="671"/>
        <end position="784"/>
    </location>
</feature>
<feature type="transmembrane region" description="Helical" evidence="6">
    <location>
        <begin position="21"/>
        <end position="42"/>
    </location>
</feature>
<dbReference type="PANTHER" id="PTHR30572">
    <property type="entry name" value="MEMBRANE COMPONENT OF TRANSPORTER-RELATED"/>
    <property type="match status" value="1"/>
</dbReference>
<evidence type="ECO:0000256" key="4">
    <source>
        <dbReference type="ARBA" id="ARBA00022989"/>
    </source>
</evidence>
<dbReference type="EMBL" id="CP054139">
    <property type="protein sequence ID" value="QKJ30089.1"/>
    <property type="molecule type" value="Genomic_DNA"/>
</dbReference>
<feature type="transmembrane region" description="Helical" evidence="6">
    <location>
        <begin position="423"/>
        <end position="443"/>
    </location>
</feature>
<dbReference type="PANTHER" id="PTHR30572:SF18">
    <property type="entry name" value="ABC-TYPE MACROLIDE FAMILY EXPORT SYSTEM PERMEASE COMPONENT 2"/>
    <property type="match status" value="1"/>
</dbReference>
<name>A0A7D4QSK4_9SPHI</name>
<evidence type="ECO:0000256" key="5">
    <source>
        <dbReference type="ARBA" id="ARBA00023136"/>
    </source>
</evidence>
<dbReference type="AlphaFoldDB" id="A0A7D4QSK4"/>
<keyword evidence="4 6" id="KW-1133">Transmembrane helix</keyword>
<reference evidence="9 10" key="1">
    <citation type="submission" date="2020-05" db="EMBL/GenBank/DDBJ databases">
        <title>Mucilaginibacter mali sp. nov.</title>
        <authorList>
            <person name="Kim H.S."/>
            <person name="Lee K.C."/>
            <person name="Suh M.K."/>
            <person name="Kim J.-S."/>
            <person name="Han K.-I."/>
            <person name="Eom M.K."/>
            <person name="Shin Y.K."/>
            <person name="Lee J.-S."/>
        </authorList>
    </citation>
    <scope>NUCLEOTIDE SEQUENCE [LARGE SCALE GENOMIC DNA]</scope>
    <source>
        <strain evidence="9 10">G2-14</strain>
    </source>
</reference>
<dbReference type="GO" id="GO:0005886">
    <property type="term" value="C:plasma membrane"/>
    <property type="evidence" value="ECO:0007669"/>
    <property type="project" value="UniProtKB-SubCell"/>
</dbReference>
<feature type="transmembrane region" description="Helical" evidence="6">
    <location>
        <begin position="375"/>
        <end position="402"/>
    </location>
</feature>
<comment type="subcellular location">
    <subcellularLocation>
        <location evidence="1">Cell membrane</location>
        <topology evidence="1">Multi-pass membrane protein</topology>
    </subcellularLocation>
</comment>
<evidence type="ECO:0000256" key="2">
    <source>
        <dbReference type="ARBA" id="ARBA00022475"/>
    </source>
</evidence>
<dbReference type="GO" id="GO:0022857">
    <property type="term" value="F:transmembrane transporter activity"/>
    <property type="evidence" value="ECO:0007669"/>
    <property type="project" value="TreeGrafter"/>
</dbReference>